<evidence type="ECO:0000313" key="2">
    <source>
        <dbReference type="EMBL" id="KAH7955831.1"/>
    </source>
</evidence>
<feature type="transmembrane region" description="Helical" evidence="1">
    <location>
        <begin position="12"/>
        <end position="28"/>
    </location>
</feature>
<feature type="transmembrane region" description="Helical" evidence="1">
    <location>
        <begin position="135"/>
        <end position="153"/>
    </location>
</feature>
<accession>A0A9D4PU92</accession>
<dbReference type="AlphaFoldDB" id="A0A9D4PU92"/>
<reference evidence="2" key="2">
    <citation type="submission" date="2021-09" db="EMBL/GenBank/DDBJ databases">
        <authorList>
            <person name="Jia N."/>
            <person name="Wang J."/>
            <person name="Shi W."/>
            <person name="Du L."/>
            <person name="Sun Y."/>
            <person name="Zhan W."/>
            <person name="Jiang J."/>
            <person name="Wang Q."/>
            <person name="Zhang B."/>
            <person name="Ji P."/>
            <person name="Sakyi L.B."/>
            <person name="Cui X."/>
            <person name="Yuan T."/>
            <person name="Jiang B."/>
            <person name="Yang W."/>
            <person name="Lam T.T.-Y."/>
            <person name="Chang Q."/>
            <person name="Ding S."/>
            <person name="Wang X."/>
            <person name="Zhu J."/>
            <person name="Ruan X."/>
            <person name="Zhao L."/>
            <person name="Wei J."/>
            <person name="Que T."/>
            <person name="Du C."/>
            <person name="Cheng J."/>
            <person name="Dai P."/>
            <person name="Han X."/>
            <person name="Huang E."/>
            <person name="Gao Y."/>
            <person name="Liu J."/>
            <person name="Shao H."/>
            <person name="Ye R."/>
            <person name="Li L."/>
            <person name="Wei W."/>
            <person name="Wang X."/>
            <person name="Wang C."/>
            <person name="Huo Q."/>
            <person name="Li W."/>
            <person name="Guo W."/>
            <person name="Chen H."/>
            <person name="Chen S."/>
            <person name="Zhou L."/>
            <person name="Zhou L."/>
            <person name="Ni X."/>
            <person name="Tian J."/>
            <person name="Zhou Y."/>
            <person name="Sheng Y."/>
            <person name="Liu T."/>
            <person name="Pan Y."/>
            <person name="Xia L."/>
            <person name="Li J."/>
            <person name="Zhao F."/>
            <person name="Cao W."/>
        </authorList>
    </citation>
    <scope>NUCLEOTIDE SEQUENCE</scope>
    <source>
        <strain evidence="2">Rsan-2018</strain>
        <tissue evidence="2">Larvae</tissue>
    </source>
</reference>
<keyword evidence="1" id="KW-0472">Membrane</keyword>
<feature type="transmembrane region" description="Helical" evidence="1">
    <location>
        <begin position="230"/>
        <end position="248"/>
    </location>
</feature>
<dbReference type="VEuPathDB" id="VectorBase:RSAN_042668"/>
<sequence>MILPYVPPDEAMALHIVIVVVMAGIVLEEQRRRVWRPFANPTDTYALARTCREALPLAGGLMGVFVLLREASKRVIPFFGCFCPVATFLIAQLPYYDSRCCPHIHGGMVLVAAGLATMGTYSIDSLADKIYGPNLPCTLGVPTVSACMSLYGWRNLWSAFLSVSCGAKVYITSMFLKNMPGEPVQGPQAVPATAPPRWLLLVGSWLGIFADAAIAALPHYDAETWATPRSCREALPLVGVIMVIFVVLREASKLAIPLFSWFCPAATFLHSCHAYGLRMSVILRTRGVVDNRTAAELYAQRLHHRVRAIGDPGSAGPGPPTGPVPDIPTPRWRLLTGAGLGVGADAVIAILPHYDARNYPWEHTARVVVAVAFAACGIDGIDGLVAKIFGPNQPLAFQAIPALPVPGPIPVMPTRTPRPVWVIIARLGHLSDLCIAALPVCDSAAHPVAHAVLMVAAAALTAARLYGMDRLVQKIFGQNNPHTAPLPTLSACFSWWSYRFYWTAILTANFLTKVWMMVDDVMTMPNNPVAGLQQVQPTIVPRVVWIARSFLGMASDGFIAALPYFDNACCPRKHAERVTVAAALATTTQIRW</sequence>
<keyword evidence="1" id="KW-0812">Transmembrane</keyword>
<evidence type="ECO:0000313" key="3">
    <source>
        <dbReference type="Proteomes" id="UP000821837"/>
    </source>
</evidence>
<feature type="transmembrane region" description="Helical" evidence="1">
    <location>
        <begin position="102"/>
        <end position="123"/>
    </location>
</feature>
<evidence type="ECO:0000256" key="1">
    <source>
        <dbReference type="SAM" id="Phobius"/>
    </source>
</evidence>
<protein>
    <submittedName>
        <fullName evidence="2">Uncharacterized protein</fullName>
    </submittedName>
</protein>
<name>A0A9D4PU92_RHISA</name>
<dbReference type="EMBL" id="JABSTV010001250">
    <property type="protein sequence ID" value="KAH7955831.1"/>
    <property type="molecule type" value="Genomic_DNA"/>
</dbReference>
<keyword evidence="1" id="KW-1133">Transmembrane helix</keyword>
<organism evidence="2 3">
    <name type="scientific">Rhipicephalus sanguineus</name>
    <name type="common">Brown dog tick</name>
    <name type="synonym">Ixodes sanguineus</name>
    <dbReference type="NCBI Taxonomy" id="34632"/>
    <lineage>
        <taxon>Eukaryota</taxon>
        <taxon>Metazoa</taxon>
        <taxon>Ecdysozoa</taxon>
        <taxon>Arthropoda</taxon>
        <taxon>Chelicerata</taxon>
        <taxon>Arachnida</taxon>
        <taxon>Acari</taxon>
        <taxon>Parasitiformes</taxon>
        <taxon>Ixodida</taxon>
        <taxon>Ixodoidea</taxon>
        <taxon>Ixodidae</taxon>
        <taxon>Rhipicephalinae</taxon>
        <taxon>Rhipicephalus</taxon>
        <taxon>Rhipicephalus</taxon>
    </lineage>
</organism>
<reference evidence="2" key="1">
    <citation type="journal article" date="2020" name="Cell">
        <title>Large-Scale Comparative Analyses of Tick Genomes Elucidate Their Genetic Diversity and Vector Capacities.</title>
        <authorList>
            <consortium name="Tick Genome and Microbiome Consortium (TIGMIC)"/>
            <person name="Jia N."/>
            <person name="Wang J."/>
            <person name="Shi W."/>
            <person name="Du L."/>
            <person name="Sun Y."/>
            <person name="Zhan W."/>
            <person name="Jiang J.F."/>
            <person name="Wang Q."/>
            <person name="Zhang B."/>
            <person name="Ji P."/>
            <person name="Bell-Sakyi L."/>
            <person name="Cui X.M."/>
            <person name="Yuan T.T."/>
            <person name="Jiang B.G."/>
            <person name="Yang W.F."/>
            <person name="Lam T.T."/>
            <person name="Chang Q.C."/>
            <person name="Ding S.J."/>
            <person name="Wang X.J."/>
            <person name="Zhu J.G."/>
            <person name="Ruan X.D."/>
            <person name="Zhao L."/>
            <person name="Wei J.T."/>
            <person name="Ye R.Z."/>
            <person name="Que T.C."/>
            <person name="Du C.H."/>
            <person name="Zhou Y.H."/>
            <person name="Cheng J.X."/>
            <person name="Dai P.F."/>
            <person name="Guo W.B."/>
            <person name="Han X.H."/>
            <person name="Huang E.J."/>
            <person name="Li L.F."/>
            <person name="Wei W."/>
            <person name="Gao Y.C."/>
            <person name="Liu J.Z."/>
            <person name="Shao H.Z."/>
            <person name="Wang X."/>
            <person name="Wang C.C."/>
            <person name="Yang T.C."/>
            <person name="Huo Q.B."/>
            <person name="Li W."/>
            <person name="Chen H.Y."/>
            <person name="Chen S.E."/>
            <person name="Zhou L.G."/>
            <person name="Ni X.B."/>
            <person name="Tian J.H."/>
            <person name="Sheng Y."/>
            <person name="Liu T."/>
            <person name="Pan Y.S."/>
            <person name="Xia L.Y."/>
            <person name="Li J."/>
            <person name="Zhao F."/>
            <person name="Cao W.C."/>
        </authorList>
    </citation>
    <scope>NUCLEOTIDE SEQUENCE</scope>
    <source>
        <strain evidence="2">Rsan-2018</strain>
    </source>
</reference>
<keyword evidence="3" id="KW-1185">Reference proteome</keyword>
<feature type="transmembrane region" description="Helical" evidence="1">
    <location>
        <begin position="198"/>
        <end position="218"/>
    </location>
</feature>
<dbReference type="VEuPathDB" id="VectorBase:RSAN_038918"/>
<gene>
    <name evidence="2" type="ORF">HPB52_004075</name>
</gene>
<comment type="caution">
    <text evidence="2">The sequence shown here is derived from an EMBL/GenBank/DDBJ whole genome shotgun (WGS) entry which is preliminary data.</text>
</comment>
<proteinExistence type="predicted"/>
<dbReference type="Proteomes" id="UP000821837">
    <property type="component" value="Unassembled WGS sequence"/>
</dbReference>
<feature type="transmembrane region" description="Helical" evidence="1">
    <location>
        <begin position="75"/>
        <end position="96"/>
    </location>
</feature>